<dbReference type="InterPro" id="IPR013783">
    <property type="entry name" value="Ig-like_fold"/>
</dbReference>
<evidence type="ECO:0000256" key="16">
    <source>
        <dbReference type="ARBA" id="ARBA00023212"/>
    </source>
</evidence>
<feature type="region of interest" description="Disordered" evidence="25">
    <location>
        <begin position="340"/>
        <end position="566"/>
    </location>
</feature>
<dbReference type="SUPFAM" id="SSF49313">
    <property type="entry name" value="Cadherin-like"/>
    <property type="match status" value="3"/>
</dbReference>
<feature type="compositionally biased region" description="Polar residues" evidence="25">
    <location>
        <begin position="430"/>
        <end position="450"/>
    </location>
</feature>
<evidence type="ECO:0000256" key="14">
    <source>
        <dbReference type="ARBA" id="ARBA00023157"/>
    </source>
</evidence>
<evidence type="ECO:0000256" key="15">
    <source>
        <dbReference type="ARBA" id="ARBA00023180"/>
    </source>
</evidence>
<feature type="non-terminal residue" evidence="28">
    <location>
        <position position="1"/>
    </location>
</feature>
<evidence type="ECO:0000256" key="21">
    <source>
        <dbReference type="ARBA" id="ARBA00026224"/>
    </source>
</evidence>
<dbReference type="SUPFAM" id="SSF111006">
    <property type="entry name" value="Dystroglycan, domain 2"/>
    <property type="match status" value="1"/>
</dbReference>
<reference evidence="28 29" key="1">
    <citation type="journal article" date="2024" name="Ann. Entomol. Soc. Am.">
        <title>Genomic analyses of the southern and eastern yellowjacket wasps (Hymenoptera: Vespidae) reveal evolutionary signatures of social life.</title>
        <authorList>
            <person name="Catto M.A."/>
            <person name="Caine P.B."/>
            <person name="Orr S.E."/>
            <person name="Hunt B.G."/>
            <person name="Goodisman M.A.D."/>
        </authorList>
    </citation>
    <scope>NUCLEOTIDE SEQUENCE [LARGE SCALE GENOMIC DNA]</scope>
    <source>
        <strain evidence="28">233</strain>
        <tissue evidence="28">Head and thorax</tissue>
    </source>
</reference>
<keyword evidence="11" id="KW-0732">Signal</keyword>
<dbReference type="InterPro" id="IPR006644">
    <property type="entry name" value="Cadg"/>
</dbReference>
<evidence type="ECO:0000256" key="9">
    <source>
        <dbReference type="ARBA" id="ARBA00022553"/>
    </source>
</evidence>
<keyword evidence="14" id="KW-1015">Disulfide bond</keyword>
<evidence type="ECO:0000256" key="25">
    <source>
        <dbReference type="SAM" id="MobiDB-lite"/>
    </source>
</evidence>
<dbReference type="PROSITE" id="PS51699">
    <property type="entry name" value="SEA_DG"/>
    <property type="match status" value="2"/>
</dbReference>
<evidence type="ECO:0000256" key="24">
    <source>
        <dbReference type="ARBA" id="ARBA00034100"/>
    </source>
</evidence>
<keyword evidence="15" id="KW-0325">Glycoprotein</keyword>
<evidence type="ECO:0000256" key="13">
    <source>
        <dbReference type="ARBA" id="ARBA00023018"/>
    </source>
</evidence>
<evidence type="ECO:0000256" key="19">
    <source>
        <dbReference type="ARBA" id="ARBA00023567"/>
    </source>
</evidence>
<dbReference type="SMART" id="SM00736">
    <property type="entry name" value="CADG"/>
    <property type="match status" value="2"/>
</dbReference>
<dbReference type="InterPro" id="IPR027468">
    <property type="entry name" value="Alpha-dystroglycan_domain_2"/>
</dbReference>
<feature type="compositionally biased region" description="Pro residues" evidence="25">
    <location>
        <begin position="1335"/>
        <end position="1349"/>
    </location>
</feature>
<feature type="domain" description="Peptidase S72" evidence="27">
    <location>
        <begin position="1067"/>
        <end position="1179"/>
    </location>
</feature>
<evidence type="ECO:0000313" key="29">
    <source>
        <dbReference type="Proteomes" id="UP001607302"/>
    </source>
</evidence>
<feature type="transmembrane region" description="Helical" evidence="26">
    <location>
        <begin position="1210"/>
        <end position="1236"/>
    </location>
</feature>
<name>A0ABD2BT08_VESSQ</name>
<gene>
    <name evidence="28" type="ORF">V1478_002729</name>
</gene>
<keyword evidence="9" id="KW-0597">Phosphoprotein</keyword>
<dbReference type="PANTHER" id="PTHR21559:SF21">
    <property type="entry name" value="DYSTROGLYCAN 1"/>
    <property type="match status" value="1"/>
</dbReference>
<evidence type="ECO:0000256" key="1">
    <source>
        <dbReference type="ARBA" id="ARBA00004135"/>
    </source>
</evidence>
<evidence type="ECO:0000256" key="20">
    <source>
        <dbReference type="ARBA" id="ARBA00024991"/>
    </source>
</evidence>
<evidence type="ECO:0000256" key="6">
    <source>
        <dbReference type="ARBA" id="ARBA00022475"/>
    </source>
</evidence>
<dbReference type="InterPro" id="IPR030398">
    <property type="entry name" value="SEA_DG_dom"/>
</dbReference>
<evidence type="ECO:0000256" key="12">
    <source>
        <dbReference type="ARBA" id="ARBA00022989"/>
    </source>
</evidence>
<feature type="region of interest" description="Disordered" evidence="25">
    <location>
        <begin position="1242"/>
        <end position="1349"/>
    </location>
</feature>
<feature type="compositionally biased region" description="Low complexity" evidence="25">
    <location>
        <begin position="451"/>
        <end position="547"/>
    </location>
</feature>
<comment type="subcellular location">
    <subcellularLocation>
        <location evidence="1">Cell membrane</location>
        <location evidence="1">Sarcolemma</location>
    </subcellularLocation>
    <subcellularLocation>
        <location evidence="4">Cell membrane</location>
        <topology evidence="4">Single-pass type I membrane protein</topology>
    </subcellularLocation>
    <subcellularLocation>
        <location evidence="3">Cytoplasm</location>
        <location evidence="3">Cytoskeleton</location>
    </subcellularLocation>
    <subcellularLocation>
        <location evidence="5">Nucleus</location>
        <location evidence="5">Nucleoplasm</location>
    </subcellularLocation>
    <subcellularLocation>
        <location evidence="24">Postsynaptic cell membrane</location>
    </subcellularLocation>
    <subcellularLocation>
        <location evidence="2">Secreted</location>
        <location evidence="2">Extracellular space</location>
    </subcellularLocation>
</comment>
<proteinExistence type="predicted"/>
<evidence type="ECO:0000256" key="7">
    <source>
        <dbReference type="ARBA" id="ARBA00022490"/>
    </source>
</evidence>
<protein>
    <recommendedName>
        <fullName evidence="21">Dystroglycan 1</fullName>
    </recommendedName>
    <alternativeName>
        <fullName evidence="23">Dystroglycan</fullName>
    </alternativeName>
    <alternativeName>
        <fullName evidence="22">Dystrophin-associated glycoprotein 1</fullName>
    </alternativeName>
</protein>
<comment type="function">
    <text evidence="19">The dystroglycan complex is involved in a number of processes including laminin and basement membrane assembly, sarcolemmal stability, cell survival, peripheral nerve myelination, nodal structure, cell migration, and epithelial polarization.</text>
</comment>
<evidence type="ECO:0000256" key="10">
    <source>
        <dbReference type="ARBA" id="ARBA00022692"/>
    </source>
</evidence>
<evidence type="ECO:0000256" key="26">
    <source>
        <dbReference type="SAM" id="Phobius"/>
    </source>
</evidence>
<keyword evidence="18" id="KW-0628">Postsynaptic cell membrane</keyword>
<keyword evidence="13" id="KW-0770">Synapse</keyword>
<keyword evidence="7" id="KW-0963">Cytoplasm</keyword>
<evidence type="ECO:0000256" key="22">
    <source>
        <dbReference type="ARBA" id="ARBA00030092"/>
    </source>
</evidence>
<comment type="function">
    <text evidence="20">Transmembrane protein that plays important roles in connecting the extracellular matrix to the cytoskeleton. Acts as a cell adhesion receptor in both muscle and non-muscle tissues. Receptor for both DMD and UTRN and, through these interactions, scaffolds axin to the cytoskeleton. Also functions in cell adhesion-mediated signaling and implicated in cell polarity.</text>
</comment>
<evidence type="ECO:0000256" key="3">
    <source>
        <dbReference type="ARBA" id="ARBA00004245"/>
    </source>
</evidence>
<evidence type="ECO:0000256" key="11">
    <source>
        <dbReference type="ARBA" id="ARBA00022729"/>
    </source>
</evidence>
<keyword evidence="29" id="KW-1185">Reference proteome</keyword>
<evidence type="ECO:0000256" key="5">
    <source>
        <dbReference type="ARBA" id="ARBA00004642"/>
    </source>
</evidence>
<keyword evidence="12 26" id="KW-1133">Transmembrane helix</keyword>
<dbReference type="Pfam" id="PF05454">
    <property type="entry name" value="DAG1"/>
    <property type="match status" value="2"/>
</dbReference>
<dbReference type="Proteomes" id="UP001607302">
    <property type="component" value="Unassembled WGS sequence"/>
</dbReference>
<feature type="domain" description="Peptidase S72" evidence="27">
    <location>
        <begin position="826"/>
        <end position="939"/>
    </location>
</feature>
<keyword evidence="17" id="KW-0539">Nucleus</keyword>
<dbReference type="GO" id="GO:0005654">
    <property type="term" value="C:nucleoplasm"/>
    <property type="evidence" value="ECO:0007669"/>
    <property type="project" value="UniProtKB-SubCell"/>
</dbReference>
<dbReference type="InterPro" id="IPR015919">
    <property type="entry name" value="Cadherin-like_sf"/>
</dbReference>
<evidence type="ECO:0000256" key="18">
    <source>
        <dbReference type="ARBA" id="ARBA00023257"/>
    </source>
</evidence>
<dbReference type="Gene3D" id="3.30.70.1040">
    <property type="entry name" value="Dystroglycan, domain 2"/>
    <property type="match status" value="1"/>
</dbReference>
<feature type="compositionally biased region" description="Polar residues" evidence="25">
    <location>
        <begin position="389"/>
        <end position="398"/>
    </location>
</feature>
<feature type="compositionally biased region" description="Polar residues" evidence="25">
    <location>
        <begin position="702"/>
        <end position="711"/>
    </location>
</feature>
<evidence type="ECO:0000256" key="8">
    <source>
        <dbReference type="ARBA" id="ARBA00022525"/>
    </source>
</evidence>
<dbReference type="PANTHER" id="PTHR21559">
    <property type="entry name" value="DYSTROGLYCAN-RELATED"/>
    <property type="match status" value="1"/>
</dbReference>
<dbReference type="EMBL" id="JAUDFV010000057">
    <property type="protein sequence ID" value="KAL2735715.1"/>
    <property type="molecule type" value="Genomic_DNA"/>
</dbReference>
<dbReference type="Gene3D" id="2.60.40.10">
    <property type="entry name" value="Immunoglobulins"/>
    <property type="match status" value="3"/>
</dbReference>
<dbReference type="GO" id="GO:0042383">
    <property type="term" value="C:sarcolemma"/>
    <property type="evidence" value="ECO:0007669"/>
    <property type="project" value="UniProtKB-SubCell"/>
</dbReference>
<evidence type="ECO:0000256" key="23">
    <source>
        <dbReference type="ARBA" id="ARBA00031034"/>
    </source>
</evidence>
<dbReference type="GO" id="GO:0045211">
    <property type="term" value="C:postsynaptic membrane"/>
    <property type="evidence" value="ECO:0007669"/>
    <property type="project" value="UniProtKB-SubCell"/>
</dbReference>
<keyword evidence="16" id="KW-0206">Cytoskeleton</keyword>
<evidence type="ECO:0000256" key="2">
    <source>
        <dbReference type="ARBA" id="ARBA00004239"/>
    </source>
</evidence>
<feature type="region of interest" description="Disordered" evidence="25">
    <location>
        <begin position="654"/>
        <end position="711"/>
    </location>
</feature>
<evidence type="ECO:0000256" key="4">
    <source>
        <dbReference type="ARBA" id="ARBA00004251"/>
    </source>
</evidence>
<organism evidence="28 29">
    <name type="scientific">Vespula squamosa</name>
    <name type="common">Southern yellow jacket</name>
    <name type="synonym">Wasp</name>
    <dbReference type="NCBI Taxonomy" id="30214"/>
    <lineage>
        <taxon>Eukaryota</taxon>
        <taxon>Metazoa</taxon>
        <taxon>Ecdysozoa</taxon>
        <taxon>Arthropoda</taxon>
        <taxon>Hexapoda</taxon>
        <taxon>Insecta</taxon>
        <taxon>Pterygota</taxon>
        <taxon>Neoptera</taxon>
        <taxon>Endopterygota</taxon>
        <taxon>Hymenoptera</taxon>
        <taxon>Apocrita</taxon>
        <taxon>Aculeata</taxon>
        <taxon>Vespoidea</taxon>
        <taxon>Vespidae</taxon>
        <taxon>Vespinae</taxon>
        <taxon>Vespula</taxon>
    </lineage>
</organism>
<dbReference type="InterPro" id="IPR008465">
    <property type="entry name" value="DAG1_C"/>
</dbReference>
<dbReference type="CDD" id="cd11303">
    <property type="entry name" value="Dystroglycan_repeat"/>
    <property type="match status" value="1"/>
</dbReference>
<keyword evidence="26" id="KW-0472">Membrane</keyword>
<feature type="compositionally biased region" description="Low complexity" evidence="25">
    <location>
        <begin position="673"/>
        <end position="701"/>
    </location>
</feature>
<evidence type="ECO:0000259" key="27">
    <source>
        <dbReference type="PROSITE" id="PS51699"/>
    </source>
</evidence>
<feature type="compositionally biased region" description="Polar residues" evidence="25">
    <location>
        <begin position="654"/>
        <end position="672"/>
    </location>
</feature>
<keyword evidence="10 26" id="KW-0812">Transmembrane</keyword>
<dbReference type="GO" id="GO:0005856">
    <property type="term" value="C:cytoskeleton"/>
    <property type="evidence" value="ECO:0007669"/>
    <property type="project" value="UniProtKB-SubCell"/>
</dbReference>
<dbReference type="GO" id="GO:0005576">
    <property type="term" value="C:extracellular region"/>
    <property type="evidence" value="ECO:0007669"/>
    <property type="project" value="UniProtKB-SubCell"/>
</dbReference>
<evidence type="ECO:0000256" key="17">
    <source>
        <dbReference type="ARBA" id="ARBA00023242"/>
    </source>
</evidence>
<keyword evidence="6" id="KW-1003">Cell membrane</keyword>
<feature type="compositionally biased region" description="Acidic residues" evidence="25">
    <location>
        <begin position="352"/>
        <end position="379"/>
    </location>
</feature>
<sequence length="1349" mass="149856">IISLLNYFYIVLTRTIKFAGVAVWYDTSEPEDSPLKMKKPHILTYLLLLPLVLGFNLQEDDLVFDDVGEESSSTPSIERHIVDRSRTVGHERRLVKDTKRHHRVERLWDIPDVIVPVGHVFKLRITRQAFGGSVDRYKVHEANGQNLSRWLYWDDAASTLLGVPSKKDVGNHHLIVKAIGKHGDNAKDAFFVHVVPEKREEVKHKDGKSHCKEGEDQTLLTIFLDVKFENLTPSVKVNAIENLAGFLGLHTSAFSMHPQNGKENSNPDSLVIFTGPGNVKYRTERHLTTIQWQVGCDGHLWRHQTDLVKQLRDQAKDGTLAEVLQLPVLLWRVKTDSTSLSRSRREIGSGDFDADEYEGYDYDDDEYGEDEDGGDDNEAITEPPLQPSYVPNVNSRGNNDWLEHPHRHHHGEETLDLGQNEEVDEREIVPSTNPRTAESNAANTSFNGLLTTTTTQFTPSSSTTTTTTMPTTTTSTTTTQATTMPTSTTTTTTTTTPTTTTTTTTTPTTTTTSTTTTTTTSSMTTTSTIADTTPATTSTTVVPSTESTKLDIMEESEDNTQRVDEESVTLLPTISPEITTTLPSITTLQFSTTAASTSATGKAETEATTVFANVTFEEATYGTMVPATRQPTMTPIASSTTVGTTSAHTTIPPTQAATVSTSNTTSEVHTARTNTSTSTVGVTTSTTTASTTTAQSTTTVTIPPSQATTENTELPVSNLLPKKDRRLKKVRVIAGKPLSYVIPPDTFSDPEDGDTRNLKLGLYLQGVPIKSTNWLQFNPRTQEVYGLPLENDISTWNYELVATDSGGLNVSDILDVHVQQHRLSRIVNHEFSIYLKIDKRNLFPTDVDWELQVIGSIAELYGDADPYYITVRAIDIDHDQAIFTWMNDTFPRSSECPKDHINELLRILIDKDGDPSPLLRAALAPELRVKRVVFQGIGQCEDMNQSGIPKVHTEEPKVNFPPVPRNQVDHVNATVGELLVFKVPEDTFFDSEDGSSRNMKMSLLTIERTPIPPHEWLQFDNKNQEFYGVPLENDVGRKEYQLVVTDREGASATDGLVVVVHPAPPMTHTVEFSMTLDIPYESFAHSAMQKRNFVEKLRDLYHDRDTSAISLHSISNGSTVITWHNKTLPTAYCAHDEVNRLRAVLVKNDNDRRSVTDEVLDTMGLKFPVKQITVIPTGICRGELKGVHSPDSHVPPIDNSTSIGAFHDDYLITFVLPAIIIAAMLIFAGVIACVLYKRRRSGKMSVSEQDDERQSFRSKGIPVIFQDELDEKPDPGNKSPVILKEEKPPLPPPEYQKSEDGADVPMLPKENSEEPYQPPPPFATNRDTNRQNRPKPTPTYRKPPPYVPP</sequence>
<comment type="caution">
    <text evidence="28">The sequence shown here is derived from an EMBL/GenBank/DDBJ whole genome shotgun (WGS) entry which is preliminary data.</text>
</comment>
<evidence type="ECO:0000313" key="28">
    <source>
        <dbReference type="EMBL" id="KAL2735715.1"/>
    </source>
</evidence>
<keyword evidence="8" id="KW-0964">Secreted</keyword>
<accession>A0ABD2BT08</accession>